<evidence type="ECO:0000313" key="3">
    <source>
        <dbReference type="Proteomes" id="UP001054837"/>
    </source>
</evidence>
<dbReference type="EMBL" id="BPLQ01010632">
    <property type="protein sequence ID" value="GIY52176.1"/>
    <property type="molecule type" value="Genomic_DNA"/>
</dbReference>
<evidence type="ECO:0000313" key="2">
    <source>
        <dbReference type="EMBL" id="GIY52176.1"/>
    </source>
</evidence>
<dbReference type="Proteomes" id="UP001054837">
    <property type="component" value="Unassembled WGS sequence"/>
</dbReference>
<sequence length="112" mass="12979">MLDSNPRGADPWGGHPWISKKPSSSLATSDIHQFFLLLGSYISYDVLCRKTKRELFLYCFGTMSKTSKGKRISFFLTPFFTLFTSLYVKKKGNEMERMDSSHPPYLWHPQFA</sequence>
<name>A0AAV4U303_9ARAC</name>
<accession>A0AAV4U303</accession>
<evidence type="ECO:0000256" key="1">
    <source>
        <dbReference type="SAM" id="Phobius"/>
    </source>
</evidence>
<organism evidence="2 3">
    <name type="scientific">Caerostris darwini</name>
    <dbReference type="NCBI Taxonomy" id="1538125"/>
    <lineage>
        <taxon>Eukaryota</taxon>
        <taxon>Metazoa</taxon>
        <taxon>Ecdysozoa</taxon>
        <taxon>Arthropoda</taxon>
        <taxon>Chelicerata</taxon>
        <taxon>Arachnida</taxon>
        <taxon>Araneae</taxon>
        <taxon>Araneomorphae</taxon>
        <taxon>Entelegynae</taxon>
        <taxon>Araneoidea</taxon>
        <taxon>Araneidae</taxon>
        <taxon>Caerostris</taxon>
    </lineage>
</organism>
<reference evidence="2 3" key="1">
    <citation type="submission" date="2021-06" db="EMBL/GenBank/DDBJ databases">
        <title>Caerostris darwini draft genome.</title>
        <authorList>
            <person name="Kono N."/>
            <person name="Arakawa K."/>
        </authorList>
    </citation>
    <scope>NUCLEOTIDE SEQUENCE [LARGE SCALE GENOMIC DNA]</scope>
</reference>
<gene>
    <name evidence="2" type="ORF">CDAR_432571</name>
</gene>
<keyword evidence="3" id="KW-1185">Reference proteome</keyword>
<dbReference type="AlphaFoldDB" id="A0AAV4U303"/>
<comment type="caution">
    <text evidence="2">The sequence shown here is derived from an EMBL/GenBank/DDBJ whole genome shotgun (WGS) entry which is preliminary data.</text>
</comment>
<protein>
    <submittedName>
        <fullName evidence="2">Uncharacterized protein</fullName>
    </submittedName>
</protein>
<keyword evidence="1" id="KW-0472">Membrane</keyword>
<keyword evidence="1" id="KW-0812">Transmembrane</keyword>
<feature type="transmembrane region" description="Helical" evidence="1">
    <location>
        <begin position="72"/>
        <end position="88"/>
    </location>
</feature>
<keyword evidence="1" id="KW-1133">Transmembrane helix</keyword>
<proteinExistence type="predicted"/>